<gene>
    <name evidence="8" type="ORF">KDA_57150</name>
</gene>
<dbReference type="Proteomes" id="UP000287171">
    <property type="component" value="Unassembled WGS sequence"/>
</dbReference>
<keyword evidence="4 7" id="KW-0812">Transmembrane</keyword>
<keyword evidence="9" id="KW-1185">Reference proteome</keyword>
<evidence type="ECO:0000313" key="8">
    <source>
        <dbReference type="EMBL" id="GCE30231.1"/>
    </source>
</evidence>
<dbReference type="EMBL" id="BIFT01000002">
    <property type="protein sequence ID" value="GCE30231.1"/>
    <property type="molecule type" value="Genomic_DNA"/>
</dbReference>
<evidence type="ECO:0000256" key="3">
    <source>
        <dbReference type="ARBA" id="ARBA00022475"/>
    </source>
</evidence>
<protein>
    <submittedName>
        <fullName evidence="8">Cytochrome D ubiquinol oxidase subunit II</fullName>
    </submittedName>
</protein>
<dbReference type="PANTHER" id="PTHR43141:SF4">
    <property type="entry name" value="CYTOCHROME BD2 SUBUNIT II"/>
    <property type="match status" value="1"/>
</dbReference>
<comment type="caution">
    <text evidence="8">The sequence shown here is derived from an EMBL/GenBank/DDBJ whole genome shotgun (WGS) entry which is preliminary data.</text>
</comment>
<keyword evidence="3" id="KW-1003">Cell membrane</keyword>
<feature type="transmembrane region" description="Helical" evidence="7">
    <location>
        <begin position="303"/>
        <end position="328"/>
    </location>
</feature>
<dbReference type="Pfam" id="PF02322">
    <property type="entry name" value="Cyt_bd_oxida_II"/>
    <property type="match status" value="1"/>
</dbReference>
<feature type="transmembrane region" description="Helical" evidence="7">
    <location>
        <begin position="264"/>
        <end position="283"/>
    </location>
</feature>
<dbReference type="GO" id="GO:0070069">
    <property type="term" value="C:cytochrome complex"/>
    <property type="evidence" value="ECO:0007669"/>
    <property type="project" value="TreeGrafter"/>
</dbReference>
<evidence type="ECO:0000256" key="2">
    <source>
        <dbReference type="ARBA" id="ARBA00007543"/>
    </source>
</evidence>
<feature type="transmembrane region" description="Helical" evidence="7">
    <location>
        <begin position="237"/>
        <end position="257"/>
    </location>
</feature>
<dbReference type="PANTHER" id="PTHR43141">
    <property type="entry name" value="CYTOCHROME BD2 SUBUNIT II"/>
    <property type="match status" value="1"/>
</dbReference>
<dbReference type="GO" id="GO:0005886">
    <property type="term" value="C:plasma membrane"/>
    <property type="evidence" value="ECO:0007669"/>
    <property type="project" value="UniProtKB-SubCell"/>
</dbReference>
<dbReference type="RefSeq" id="WP_126630381.1">
    <property type="nucleotide sequence ID" value="NZ_BIFT01000002.1"/>
</dbReference>
<keyword evidence="6 7" id="KW-0472">Membrane</keyword>
<evidence type="ECO:0000256" key="7">
    <source>
        <dbReference type="SAM" id="Phobius"/>
    </source>
</evidence>
<dbReference type="GO" id="GO:0019646">
    <property type="term" value="P:aerobic electron transport chain"/>
    <property type="evidence" value="ECO:0007669"/>
    <property type="project" value="TreeGrafter"/>
</dbReference>
<evidence type="ECO:0000256" key="4">
    <source>
        <dbReference type="ARBA" id="ARBA00022692"/>
    </source>
</evidence>
<feature type="transmembrane region" description="Helical" evidence="7">
    <location>
        <begin position="160"/>
        <end position="184"/>
    </location>
</feature>
<feature type="transmembrane region" description="Helical" evidence="7">
    <location>
        <begin position="114"/>
        <end position="140"/>
    </location>
</feature>
<comment type="subcellular location">
    <subcellularLocation>
        <location evidence="1">Cell membrane</location>
        <topology evidence="1">Multi-pass membrane protein</topology>
    </subcellularLocation>
</comment>
<reference evidence="9" key="1">
    <citation type="submission" date="2018-12" db="EMBL/GenBank/DDBJ databases">
        <title>Tengunoibacter tsumagoiensis gen. nov., sp. nov., Dictyobacter kobayashii sp. nov., D. alpinus sp. nov., and D. joshuensis sp. nov. and description of Dictyobacteraceae fam. nov. within the order Ktedonobacterales isolated from Tengu-no-mugimeshi.</title>
        <authorList>
            <person name="Wang C.M."/>
            <person name="Zheng Y."/>
            <person name="Sakai Y."/>
            <person name="Toyoda A."/>
            <person name="Minakuchi Y."/>
            <person name="Abe K."/>
            <person name="Yokota A."/>
            <person name="Yabe S."/>
        </authorList>
    </citation>
    <scope>NUCLEOTIDE SEQUENCE [LARGE SCALE GENOMIC DNA]</scope>
    <source>
        <strain evidence="9">Uno16</strain>
    </source>
</reference>
<evidence type="ECO:0000256" key="1">
    <source>
        <dbReference type="ARBA" id="ARBA00004651"/>
    </source>
</evidence>
<proteinExistence type="inferred from homology"/>
<comment type="similarity">
    <text evidence="2">Belongs to the cytochrome ubiquinol oxidase subunit 2 family.</text>
</comment>
<evidence type="ECO:0000313" key="9">
    <source>
        <dbReference type="Proteomes" id="UP000287171"/>
    </source>
</evidence>
<dbReference type="GO" id="GO:0009055">
    <property type="term" value="F:electron transfer activity"/>
    <property type="evidence" value="ECO:0007669"/>
    <property type="project" value="TreeGrafter"/>
</dbReference>
<dbReference type="GO" id="GO:0016682">
    <property type="term" value="F:oxidoreductase activity, acting on diphenols and related substances as donors, oxygen as acceptor"/>
    <property type="evidence" value="ECO:0007669"/>
    <property type="project" value="TreeGrafter"/>
</dbReference>
<accession>A0A402BFN6</accession>
<sequence>MSLAYVILSIIWFALIAYAAFGGADYGAGLWDLVAKGDTAKKQRELIDSALGPVWETNHVWLVFLVVGLFSAFPVPFSIICIVLFIPLVIALIGVVLRGSGFVFRTHGLRGRNALIWTQVFSASSVLTPFFLGLSAAAVASGRIRVNPGTPAQTDLGSIWLTPFTVMIGCMAVALCATLASVYLTVEASNSKDRDLAELYRRRSLITGAVTAVLGAIGLGISPIYAPLLWQGMLSRAIPLVIATMLIGLGTAATLYWRYYRIARLLIVGEVAFLLGSWGVSQIPYLIPPDITVDQGAGSPSTLFLLLIGVIIGMVIIIPSIYLLLYLVKLRSGMGFFQRGE</sequence>
<keyword evidence="5 7" id="KW-1133">Transmembrane helix</keyword>
<dbReference type="AlphaFoldDB" id="A0A402BFN6"/>
<organism evidence="8 9">
    <name type="scientific">Dictyobacter alpinus</name>
    <dbReference type="NCBI Taxonomy" id="2014873"/>
    <lineage>
        <taxon>Bacteria</taxon>
        <taxon>Bacillati</taxon>
        <taxon>Chloroflexota</taxon>
        <taxon>Ktedonobacteria</taxon>
        <taxon>Ktedonobacterales</taxon>
        <taxon>Dictyobacteraceae</taxon>
        <taxon>Dictyobacter</taxon>
    </lineage>
</organism>
<name>A0A402BFN6_9CHLR</name>
<evidence type="ECO:0000256" key="6">
    <source>
        <dbReference type="ARBA" id="ARBA00023136"/>
    </source>
</evidence>
<feature type="transmembrane region" description="Helical" evidence="7">
    <location>
        <begin position="60"/>
        <end position="93"/>
    </location>
</feature>
<dbReference type="InterPro" id="IPR003317">
    <property type="entry name" value="Cyt-d_oxidase_su2"/>
</dbReference>
<evidence type="ECO:0000256" key="5">
    <source>
        <dbReference type="ARBA" id="ARBA00022989"/>
    </source>
</evidence>
<dbReference type="OrthoDB" id="9776710at2"/>
<feature type="transmembrane region" description="Helical" evidence="7">
    <location>
        <begin position="205"/>
        <end position="225"/>
    </location>
</feature>